<proteinExistence type="predicted"/>
<evidence type="ECO:0008006" key="3">
    <source>
        <dbReference type="Google" id="ProtNLM"/>
    </source>
</evidence>
<dbReference type="HOGENOM" id="CLU_849243_0_0_0"/>
<accession>B8E1V3</accession>
<protein>
    <recommendedName>
        <fullName evidence="3">DUF5723 domain-containing protein</fullName>
    </recommendedName>
</protein>
<sequence>MKKIVYLFILLLIIVPVYAQTSISTKVEFSMKYYPDSQKINFNPNYYLYCNFKDLNISAFIDMRDSGFKGGYLSLTNIGNILDIYFAKYYISVEGTKALWDSLLYNRLNLNGIQITLKTPVKLTLTYLPSLIESDVAFNTGRLVLKAQTDVLSKFLGLNLYGLYDMNMQMTVNTFLVGAEVKPLSFLSLFFEYGNNSRNWAVGGTIKPVNNITLSGYYRGDGGYNVEASISDIIPKLSLYGAYYSAPDSPNYVYGRIVLPPLPFGNIDALFGQYTSLSTSYVWYVRLSSSWGKVSNTLRFYKGWSFGAGWFDTTIPTTLEEVVSVSF</sequence>
<dbReference type="KEGG" id="dtu:Dtur_0434"/>
<dbReference type="AlphaFoldDB" id="B8E1V3"/>
<gene>
    <name evidence="1" type="ordered locus">Dtur_0434</name>
</gene>
<dbReference type="EMBL" id="CP001251">
    <property type="protein sequence ID" value="ACK41736.1"/>
    <property type="molecule type" value="Genomic_DNA"/>
</dbReference>
<dbReference type="Proteomes" id="UP000007719">
    <property type="component" value="Chromosome"/>
</dbReference>
<evidence type="ECO:0000313" key="2">
    <source>
        <dbReference type="Proteomes" id="UP000007719"/>
    </source>
</evidence>
<dbReference type="InParanoid" id="B8E1V3"/>
<reference evidence="2" key="1">
    <citation type="journal article" date="2016" name="Front. Microbiol.">
        <title>The complete genome sequence of hyperthermophile Dictyoglomus turgidum DSM 6724 reveals a specialized carbohydrate fermentor.</title>
        <authorList>
            <person name="Brumm P.J."/>
            <person name="Gowda K."/>
            <person name="Robb F.T."/>
            <person name="Mead D.A."/>
        </authorList>
    </citation>
    <scope>NUCLEOTIDE SEQUENCE [LARGE SCALE GENOMIC DNA]</scope>
    <source>
        <strain evidence="2">DSM 6724 / Z-1310</strain>
    </source>
</reference>
<dbReference type="STRING" id="515635.Dtur_0434"/>
<evidence type="ECO:0000313" key="1">
    <source>
        <dbReference type="EMBL" id="ACK41736.1"/>
    </source>
</evidence>
<dbReference type="RefSeq" id="WP_012582821.1">
    <property type="nucleotide sequence ID" value="NC_011661.1"/>
</dbReference>
<dbReference type="EnsemblBacteria" id="ACK41736">
    <property type="protein sequence ID" value="ACK41736"/>
    <property type="gene ID" value="Dtur_0434"/>
</dbReference>
<keyword evidence="2" id="KW-1185">Reference proteome</keyword>
<dbReference type="PATRIC" id="fig|515635.4.peg.458"/>
<name>B8E1V3_DICTD</name>
<organism evidence="1 2">
    <name type="scientific">Dictyoglomus turgidum (strain DSM 6724 / Z-1310)</name>
    <dbReference type="NCBI Taxonomy" id="515635"/>
    <lineage>
        <taxon>Bacteria</taxon>
        <taxon>Pseudomonadati</taxon>
        <taxon>Dictyoglomota</taxon>
        <taxon>Dictyoglomia</taxon>
        <taxon>Dictyoglomales</taxon>
        <taxon>Dictyoglomaceae</taxon>
        <taxon>Dictyoglomus</taxon>
    </lineage>
</organism>